<gene>
    <name evidence="2" type="ORF">JKG68_10485</name>
</gene>
<dbReference type="PANTHER" id="PTHR28152:SF1">
    <property type="entry name" value="HYDROXYACYL-THIOESTER DEHYDRATASE TYPE 2, MITOCHONDRIAL"/>
    <property type="match status" value="1"/>
</dbReference>
<feature type="domain" description="FAS1-like dehydratase" evidence="1">
    <location>
        <begin position="81"/>
        <end position="138"/>
    </location>
</feature>
<accession>A0A936Z823</accession>
<dbReference type="Proteomes" id="UP000605848">
    <property type="component" value="Unassembled WGS sequence"/>
</dbReference>
<dbReference type="GO" id="GO:0019171">
    <property type="term" value="F:(3R)-hydroxyacyl-[acyl-carrier-protein] dehydratase activity"/>
    <property type="evidence" value="ECO:0007669"/>
    <property type="project" value="TreeGrafter"/>
</dbReference>
<evidence type="ECO:0000313" key="3">
    <source>
        <dbReference type="Proteomes" id="UP000605848"/>
    </source>
</evidence>
<dbReference type="InterPro" id="IPR039569">
    <property type="entry name" value="FAS1-like_DH_region"/>
</dbReference>
<dbReference type="Gene3D" id="3.10.129.10">
    <property type="entry name" value="Hotdog Thioesterase"/>
    <property type="match status" value="2"/>
</dbReference>
<keyword evidence="3" id="KW-1185">Reference proteome</keyword>
<evidence type="ECO:0000313" key="2">
    <source>
        <dbReference type="EMBL" id="MBL0404396.1"/>
    </source>
</evidence>
<dbReference type="PANTHER" id="PTHR28152">
    <property type="entry name" value="HYDROXYACYL-THIOESTER DEHYDRATASE TYPE 2, MITOCHONDRIAL"/>
    <property type="match status" value="1"/>
</dbReference>
<dbReference type="RefSeq" id="WP_202059043.1">
    <property type="nucleotide sequence ID" value="NZ_JAEQMY010000012.1"/>
</dbReference>
<reference evidence="2" key="1">
    <citation type="submission" date="2021-01" db="EMBL/GenBank/DDBJ databases">
        <title>Microvirga sp.</title>
        <authorList>
            <person name="Kim M.K."/>
        </authorList>
    </citation>
    <scope>NUCLEOTIDE SEQUENCE</scope>
    <source>
        <strain evidence="2">5420S-16</strain>
    </source>
</reference>
<organism evidence="2 3">
    <name type="scientific">Microvirga aerilata</name>
    <dbReference type="NCBI Taxonomy" id="670292"/>
    <lineage>
        <taxon>Bacteria</taxon>
        <taxon>Pseudomonadati</taxon>
        <taxon>Pseudomonadota</taxon>
        <taxon>Alphaproteobacteria</taxon>
        <taxon>Hyphomicrobiales</taxon>
        <taxon>Methylobacteriaceae</taxon>
        <taxon>Microvirga</taxon>
    </lineage>
</organism>
<dbReference type="EMBL" id="JAEQMY010000012">
    <property type="protein sequence ID" value="MBL0404396.1"/>
    <property type="molecule type" value="Genomic_DNA"/>
</dbReference>
<dbReference type="SUPFAM" id="SSF54637">
    <property type="entry name" value="Thioesterase/thiol ester dehydrase-isomerase"/>
    <property type="match status" value="1"/>
</dbReference>
<name>A0A936Z823_9HYPH</name>
<proteinExistence type="predicted"/>
<dbReference type="InterPro" id="IPR029069">
    <property type="entry name" value="HotDog_dom_sf"/>
</dbReference>
<dbReference type="InterPro" id="IPR052741">
    <property type="entry name" value="Mitochondrial_HTD2"/>
</dbReference>
<protein>
    <submittedName>
        <fullName evidence="2">MaoC family dehydratase N-terminal domain-containing protein</fullName>
    </submittedName>
</protein>
<evidence type="ECO:0000259" key="1">
    <source>
        <dbReference type="Pfam" id="PF13452"/>
    </source>
</evidence>
<comment type="caution">
    <text evidence="2">The sequence shown here is derived from an EMBL/GenBank/DDBJ whole genome shotgun (WGS) entry which is preliminary data.</text>
</comment>
<dbReference type="AlphaFoldDB" id="A0A936Z823"/>
<dbReference type="Pfam" id="PF13452">
    <property type="entry name" value="FAS1_DH_region"/>
    <property type="match status" value="1"/>
</dbReference>
<sequence>MSAERLITDSMIEEYRSYIGSSQSAVQQTDAASLARFAVAAGRRADELFATVPPMMHWAYFLPAVATHDLGEDGHHRRGGFMPPVTLPRRMFAGGRTEFLSALKVGAVASCVTRIRDVTHRTGRSGELVFVEVERRIEQEVRTCLIESQTIVYRQAGGSPPVIPASTPLEGNVWQPNTVELFRFSAVTFNAHRIHYDQSYARDIEFYPDLVVQGPFTALKLCLLAYQGEERPMRSFSFNGQAPLFVGQPVRLRKEEVDDGYDLFADRCDGAIAMKAKAAF</sequence>